<dbReference type="EMBL" id="SDPN01000030">
    <property type="protein sequence ID" value="RXZ68255.1"/>
    <property type="molecule type" value="Genomic_DNA"/>
</dbReference>
<evidence type="ECO:0000313" key="2">
    <source>
        <dbReference type="EMBL" id="RXZ68255.1"/>
    </source>
</evidence>
<accession>A0A4Q2KS22</accession>
<sequence length="149" mass="15268">MNTQLDPLPARRFARPAAVAVAVLFGGLSAFEIALAAGVPWGEAAFGGASAVLEPGLRVAAGVTAVVWAAAALIVLRRAGHAVWAPLPRRALPVAVWVLAGYTALGVLTNAISPSPIERAIWVPVTIAMSALCFGIAIALRGRRATRAS</sequence>
<feature type="transmembrane region" description="Helical" evidence="1">
    <location>
        <begin position="121"/>
        <end position="140"/>
    </location>
</feature>
<dbReference type="OrthoDB" id="1524823at2"/>
<proteinExistence type="predicted"/>
<dbReference type="Proteomes" id="UP000293865">
    <property type="component" value="Unassembled WGS sequence"/>
</dbReference>
<feature type="transmembrane region" description="Helical" evidence="1">
    <location>
        <begin position="91"/>
        <end position="109"/>
    </location>
</feature>
<evidence type="ECO:0000256" key="1">
    <source>
        <dbReference type="SAM" id="Phobius"/>
    </source>
</evidence>
<dbReference type="RefSeq" id="WP_129521581.1">
    <property type="nucleotide sequence ID" value="NZ_SDPN01000030.1"/>
</dbReference>
<keyword evidence="1" id="KW-1133">Transmembrane helix</keyword>
<reference evidence="2 3" key="1">
    <citation type="submission" date="2019-01" db="EMBL/GenBank/DDBJ databases">
        <title>Agromyces.</title>
        <authorList>
            <person name="Li J."/>
        </authorList>
    </citation>
    <scope>NUCLEOTIDE SEQUENCE [LARGE SCALE GENOMIC DNA]</scope>
    <source>
        <strain evidence="2 3">DSM 15934</strain>
    </source>
</reference>
<gene>
    <name evidence="2" type="ORF">ESP51_14340</name>
</gene>
<comment type="caution">
    <text evidence="2">The sequence shown here is derived from an EMBL/GenBank/DDBJ whole genome shotgun (WGS) entry which is preliminary data.</text>
</comment>
<protein>
    <submittedName>
        <fullName evidence="2">Uncharacterized protein</fullName>
    </submittedName>
</protein>
<feature type="transmembrane region" description="Helical" evidence="1">
    <location>
        <begin position="60"/>
        <end position="79"/>
    </location>
</feature>
<dbReference type="AlphaFoldDB" id="A0A4Q2KS22"/>
<name>A0A4Q2KS22_9MICO</name>
<keyword evidence="3" id="KW-1185">Reference proteome</keyword>
<keyword evidence="1" id="KW-0812">Transmembrane</keyword>
<organism evidence="2 3">
    <name type="scientific">Agromyces albus</name>
    <dbReference type="NCBI Taxonomy" id="205332"/>
    <lineage>
        <taxon>Bacteria</taxon>
        <taxon>Bacillati</taxon>
        <taxon>Actinomycetota</taxon>
        <taxon>Actinomycetes</taxon>
        <taxon>Micrococcales</taxon>
        <taxon>Microbacteriaceae</taxon>
        <taxon>Agromyces</taxon>
    </lineage>
</organism>
<evidence type="ECO:0000313" key="3">
    <source>
        <dbReference type="Proteomes" id="UP000293865"/>
    </source>
</evidence>
<keyword evidence="1" id="KW-0472">Membrane</keyword>